<dbReference type="PIRSF" id="PIRSF000398">
    <property type="entry name" value="M_m6A_EcoRV"/>
    <property type="match status" value="1"/>
</dbReference>
<dbReference type="PROSITE" id="PS00092">
    <property type="entry name" value="N6_MTASE"/>
    <property type="match status" value="1"/>
</dbReference>
<dbReference type="Proteomes" id="UP000178492">
    <property type="component" value="Unassembled WGS sequence"/>
</dbReference>
<proteinExistence type="inferred from homology"/>
<evidence type="ECO:0000256" key="6">
    <source>
        <dbReference type="ARBA" id="ARBA00047942"/>
    </source>
</evidence>
<sequence length="306" mass="35662">MQTKLNLFPLSPNSIIVGDFIRSPLNYIGGKYKILGQIVPYFPKNIGNFVDLFAGGCNVGINVNADHVYLNDNLTYLIEMYKIFKSQDVGDILGHIDGRIRQFKLSLTNEDGYKEMRSLYNEQKNPLDLFVLIAYSFNHQIRFNNNHEFNNPFGRERSSFNNKMRENLERFILRLKDLDVVLSGICFEEFDFSFLSNNDFVYCDPPYLITTGTYNDGKRGFKGWSEKEETALLERLDELNKKGIRFALSNVIDHKGKSNDVLKKWISEKDNYRINYIDFNYSNSNYQTRVRDRNASVEVLITNYST</sequence>
<dbReference type="Gene3D" id="3.40.50.150">
    <property type="entry name" value="Vaccinia Virus protein VP39"/>
    <property type="match status" value="1"/>
</dbReference>
<reference evidence="8 9" key="1">
    <citation type="journal article" date="2016" name="Nat. Commun.">
        <title>Thousands of microbial genomes shed light on interconnected biogeochemical processes in an aquifer system.</title>
        <authorList>
            <person name="Anantharaman K."/>
            <person name="Brown C.T."/>
            <person name="Hug L.A."/>
            <person name="Sharon I."/>
            <person name="Castelle C.J."/>
            <person name="Probst A.J."/>
            <person name="Thomas B.C."/>
            <person name="Singh A."/>
            <person name="Wilkins M.J."/>
            <person name="Karaoz U."/>
            <person name="Brodie E.L."/>
            <person name="Williams K.H."/>
            <person name="Hubbard S.S."/>
            <person name="Banfield J.F."/>
        </authorList>
    </citation>
    <scope>NUCLEOTIDE SEQUENCE [LARGE SCALE GENOMIC DNA]</scope>
</reference>
<dbReference type="PANTHER" id="PTHR30481">
    <property type="entry name" value="DNA ADENINE METHYLASE"/>
    <property type="match status" value="1"/>
</dbReference>
<dbReference type="GO" id="GO:0009007">
    <property type="term" value="F:site-specific DNA-methyltransferase (adenine-specific) activity"/>
    <property type="evidence" value="ECO:0007669"/>
    <property type="project" value="UniProtKB-UniRule"/>
</dbReference>
<dbReference type="GO" id="GO:0043565">
    <property type="term" value="F:sequence-specific DNA binding"/>
    <property type="evidence" value="ECO:0007669"/>
    <property type="project" value="TreeGrafter"/>
</dbReference>
<dbReference type="InterPro" id="IPR012327">
    <property type="entry name" value="MeTrfase_D12"/>
</dbReference>
<name>A0A1F5GG10_9BACT</name>
<dbReference type="PRINTS" id="PR00505">
    <property type="entry name" value="D12N6MTFRASE"/>
</dbReference>
<dbReference type="STRING" id="1797715.A3D81_00775"/>
<dbReference type="InterPro" id="IPR029063">
    <property type="entry name" value="SAM-dependent_MTases_sf"/>
</dbReference>
<gene>
    <name evidence="8" type="ORF">A3D81_00775</name>
</gene>
<dbReference type="GO" id="GO:1904047">
    <property type="term" value="F:S-adenosyl-L-methionine binding"/>
    <property type="evidence" value="ECO:0007669"/>
    <property type="project" value="TreeGrafter"/>
</dbReference>
<dbReference type="NCBIfam" id="TIGR00571">
    <property type="entry name" value="dam"/>
    <property type="match status" value="1"/>
</dbReference>
<evidence type="ECO:0000256" key="2">
    <source>
        <dbReference type="ARBA" id="ARBA00011900"/>
    </source>
</evidence>
<dbReference type="AlphaFoldDB" id="A0A1F5GG10"/>
<comment type="caution">
    <text evidence="8">The sequence shown here is derived from an EMBL/GenBank/DDBJ whole genome shotgun (WGS) entry which is preliminary data.</text>
</comment>
<dbReference type="GO" id="GO:0032259">
    <property type="term" value="P:methylation"/>
    <property type="evidence" value="ECO:0007669"/>
    <property type="project" value="UniProtKB-KW"/>
</dbReference>
<dbReference type="GO" id="GO:0009307">
    <property type="term" value="P:DNA restriction-modification system"/>
    <property type="evidence" value="ECO:0007669"/>
    <property type="project" value="InterPro"/>
</dbReference>
<keyword evidence="3 7" id="KW-0489">Methyltransferase</keyword>
<evidence type="ECO:0000256" key="3">
    <source>
        <dbReference type="ARBA" id="ARBA00022603"/>
    </source>
</evidence>
<keyword evidence="5 7" id="KW-0949">S-adenosyl-L-methionine</keyword>
<evidence type="ECO:0000256" key="5">
    <source>
        <dbReference type="ARBA" id="ARBA00022691"/>
    </source>
</evidence>
<evidence type="ECO:0000313" key="9">
    <source>
        <dbReference type="Proteomes" id="UP000178492"/>
    </source>
</evidence>
<dbReference type="InterPro" id="IPR023095">
    <property type="entry name" value="Ade_MeTrfase_dom_2"/>
</dbReference>
<dbReference type="Gene3D" id="1.10.1020.10">
    <property type="entry name" value="Adenine-specific Methyltransferase, Domain 2"/>
    <property type="match status" value="1"/>
</dbReference>
<dbReference type="PANTHER" id="PTHR30481:SF3">
    <property type="entry name" value="DNA ADENINE METHYLASE"/>
    <property type="match status" value="1"/>
</dbReference>
<dbReference type="Pfam" id="PF02086">
    <property type="entry name" value="MethyltransfD12"/>
    <property type="match status" value="1"/>
</dbReference>
<dbReference type="GO" id="GO:0006298">
    <property type="term" value="P:mismatch repair"/>
    <property type="evidence" value="ECO:0007669"/>
    <property type="project" value="TreeGrafter"/>
</dbReference>
<protein>
    <recommendedName>
        <fullName evidence="2 7">Site-specific DNA-methyltransferase (adenine-specific)</fullName>
        <ecNumber evidence="2 7">2.1.1.72</ecNumber>
    </recommendedName>
</protein>
<evidence type="ECO:0000256" key="7">
    <source>
        <dbReference type="RuleBase" id="RU361257"/>
    </source>
</evidence>
<accession>A0A1F5GG10</accession>
<dbReference type="InterPro" id="IPR012263">
    <property type="entry name" value="M_m6A_EcoRV"/>
</dbReference>
<organism evidence="8 9">
    <name type="scientific">Candidatus Curtissbacteria bacterium RIFCSPHIGHO2_02_FULL_40_17</name>
    <dbReference type="NCBI Taxonomy" id="1797715"/>
    <lineage>
        <taxon>Bacteria</taxon>
        <taxon>Candidatus Curtissiibacteriota</taxon>
    </lineage>
</organism>
<evidence type="ECO:0000313" key="8">
    <source>
        <dbReference type="EMBL" id="OGD90780.1"/>
    </source>
</evidence>
<dbReference type="EC" id="2.1.1.72" evidence="2 7"/>
<dbReference type="InterPro" id="IPR002052">
    <property type="entry name" value="DNA_methylase_N6_adenine_CS"/>
</dbReference>
<evidence type="ECO:0000256" key="1">
    <source>
        <dbReference type="ARBA" id="ARBA00006594"/>
    </source>
</evidence>
<dbReference type="SUPFAM" id="SSF53335">
    <property type="entry name" value="S-adenosyl-L-methionine-dependent methyltransferases"/>
    <property type="match status" value="1"/>
</dbReference>
<keyword evidence="4 7" id="KW-0808">Transferase</keyword>
<evidence type="ECO:0000256" key="4">
    <source>
        <dbReference type="ARBA" id="ARBA00022679"/>
    </source>
</evidence>
<dbReference type="EMBL" id="MFBE01000032">
    <property type="protein sequence ID" value="OGD90780.1"/>
    <property type="molecule type" value="Genomic_DNA"/>
</dbReference>
<comment type="catalytic activity">
    <reaction evidence="6 7">
        <text>a 2'-deoxyadenosine in DNA + S-adenosyl-L-methionine = an N(6)-methyl-2'-deoxyadenosine in DNA + S-adenosyl-L-homocysteine + H(+)</text>
        <dbReference type="Rhea" id="RHEA:15197"/>
        <dbReference type="Rhea" id="RHEA-COMP:12418"/>
        <dbReference type="Rhea" id="RHEA-COMP:12419"/>
        <dbReference type="ChEBI" id="CHEBI:15378"/>
        <dbReference type="ChEBI" id="CHEBI:57856"/>
        <dbReference type="ChEBI" id="CHEBI:59789"/>
        <dbReference type="ChEBI" id="CHEBI:90615"/>
        <dbReference type="ChEBI" id="CHEBI:90616"/>
        <dbReference type="EC" id="2.1.1.72"/>
    </reaction>
</comment>
<comment type="similarity">
    <text evidence="1 7">Belongs to the N(4)/N(6)-methyltransferase family.</text>
</comment>